<evidence type="ECO:0000256" key="3">
    <source>
        <dbReference type="ARBA" id="ARBA00023163"/>
    </source>
</evidence>
<dbReference type="Gene3D" id="1.10.357.10">
    <property type="entry name" value="Tetracycline Repressor, domain 2"/>
    <property type="match status" value="1"/>
</dbReference>
<dbReference type="SUPFAM" id="SSF46689">
    <property type="entry name" value="Homeodomain-like"/>
    <property type="match status" value="1"/>
</dbReference>
<feature type="DNA-binding region" description="H-T-H motif" evidence="4">
    <location>
        <begin position="37"/>
        <end position="56"/>
    </location>
</feature>
<dbReference type="Pfam" id="PF00440">
    <property type="entry name" value="TetR_N"/>
    <property type="match status" value="1"/>
</dbReference>
<dbReference type="PANTHER" id="PTHR30055:SF234">
    <property type="entry name" value="HTH-TYPE TRANSCRIPTIONAL REGULATOR BETI"/>
    <property type="match status" value="1"/>
</dbReference>
<dbReference type="InterPro" id="IPR009057">
    <property type="entry name" value="Homeodomain-like_sf"/>
</dbReference>
<sequence>MEHSSVPAESSKNVERAQRILDVAADLLLRWGYKRVTIDDIARHAGVGKGTIYLHWKTRDSLFETVILREMIAIYRAILRRMYADTTEILPHRLLRSSLLITEGNPIIKALLTRDIEAVGKLIQSNANSEIRNREELALRKYFSLLYRHGLTAVDINQPEHLYALEMLTTSFTMIDPYIVSGQQLSLEQKAEVLTRIIRQTFEPSTPPSPTALQEVAPAAIQLFEQLCLDFEQKIRTQTEM</sequence>
<evidence type="ECO:0000259" key="5">
    <source>
        <dbReference type="PROSITE" id="PS50977"/>
    </source>
</evidence>
<dbReference type="PRINTS" id="PR00455">
    <property type="entry name" value="HTHTETR"/>
</dbReference>
<keyword evidence="3" id="KW-0804">Transcription</keyword>
<dbReference type="EMBL" id="BNJJ01000004">
    <property type="protein sequence ID" value="GHO83931.1"/>
    <property type="molecule type" value="Genomic_DNA"/>
</dbReference>
<comment type="caution">
    <text evidence="6">The sequence shown here is derived from an EMBL/GenBank/DDBJ whole genome shotgun (WGS) entry which is preliminary data.</text>
</comment>
<evidence type="ECO:0000256" key="1">
    <source>
        <dbReference type="ARBA" id="ARBA00023015"/>
    </source>
</evidence>
<keyword evidence="2 4" id="KW-0238">DNA-binding</keyword>
<dbReference type="PANTHER" id="PTHR30055">
    <property type="entry name" value="HTH-TYPE TRANSCRIPTIONAL REGULATOR RUTR"/>
    <property type="match status" value="1"/>
</dbReference>
<name>A0ABQ3VDZ3_9CHLR</name>
<evidence type="ECO:0000313" key="7">
    <source>
        <dbReference type="Proteomes" id="UP000635565"/>
    </source>
</evidence>
<proteinExistence type="predicted"/>
<feature type="domain" description="HTH tetR-type" evidence="5">
    <location>
        <begin position="14"/>
        <end position="74"/>
    </location>
</feature>
<evidence type="ECO:0000256" key="2">
    <source>
        <dbReference type="ARBA" id="ARBA00023125"/>
    </source>
</evidence>
<reference evidence="6 7" key="1">
    <citation type="journal article" date="2021" name="Int. J. Syst. Evol. Microbiol.">
        <title>Reticulibacter mediterranei gen. nov., sp. nov., within the new family Reticulibacteraceae fam. nov., and Ktedonospora formicarum gen. nov., sp. nov., Ktedonobacter robiniae sp. nov., Dictyobacter formicarum sp. nov. and Dictyobacter arantiisoli sp. nov., belonging to the class Ktedonobacteria.</title>
        <authorList>
            <person name="Yabe S."/>
            <person name="Zheng Y."/>
            <person name="Wang C.M."/>
            <person name="Sakai Y."/>
            <person name="Abe K."/>
            <person name="Yokota A."/>
            <person name="Donadio S."/>
            <person name="Cavaletti L."/>
            <person name="Monciardini P."/>
        </authorList>
    </citation>
    <scope>NUCLEOTIDE SEQUENCE [LARGE SCALE GENOMIC DNA]</scope>
    <source>
        <strain evidence="6 7">SOSP1-9</strain>
    </source>
</reference>
<keyword evidence="1" id="KW-0805">Transcription regulation</keyword>
<organism evidence="6 7">
    <name type="scientific">Dictyobacter formicarum</name>
    <dbReference type="NCBI Taxonomy" id="2778368"/>
    <lineage>
        <taxon>Bacteria</taxon>
        <taxon>Bacillati</taxon>
        <taxon>Chloroflexota</taxon>
        <taxon>Ktedonobacteria</taxon>
        <taxon>Ktedonobacterales</taxon>
        <taxon>Dictyobacteraceae</taxon>
        <taxon>Dictyobacter</taxon>
    </lineage>
</organism>
<dbReference type="Proteomes" id="UP000635565">
    <property type="component" value="Unassembled WGS sequence"/>
</dbReference>
<dbReference type="InterPro" id="IPR050109">
    <property type="entry name" value="HTH-type_TetR-like_transc_reg"/>
</dbReference>
<evidence type="ECO:0000313" key="6">
    <source>
        <dbReference type="EMBL" id="GHO83931.1"/>
    </source>
</evidence>
<dbReference type="RefSeq" id="WP_201361558.1">
    <property type="nucleotide sequence ID" value="NZ_BNJJ01000004.1"/>
</dbReference>
<protein>
    <submittedName>
        <fullName evidence="6">TetR family transcriptional regulator</fullName>
    </submittedName>
</protein>
<dbReference type="PROSITE" id="PS50977">
    <property type="entry name" value="HTH_TETR_2"/>
    <property type="match status" value="1"/>
</dbReference>
<gene>
    <name evidence="6" type="ORF">KSZ_19370</name>
</gene>
<dbReference type="InterPro" id="IPR001647">
    <property type="entry name" value="HTH_TetR"/>
</dbReference>
<evidence type="ECO:0000256" key="4">
    <source>
        <dbReference type="PROSITE-ProRule" id="PRU00335"/>
    </source>
</evidence>
<accession>A0ABQ3VDZ3</accession>
<keyword evidence="7" id="KW-1185">Reference proteome</keyword>